<evidence type="ECO:0000259" key="5">
    <source>
        <dbReference type="PROSITE" id="PS51863"/>
    </source>
</evidence>
<reference evidence="6" key="1">
    <citation type="journal article" date="2017" name="Toxicon">
        <title>Venom-gland transcriptomics and venom proteomics of the Hentz striped scorpion (Centruroides hentzi; Buthidae) reveal high toxin diversity in a harmless member of a lethal family.</title>
        <authorList>
            <person name="Ward M.J."/>
            <person name="Ellsworth S.A."/>
            <person name="Rokyta D.R."/>
        </authorList>
    </citation>
    <scope>NUCLEOTIDE SEQUENCE</scope>
    <source>
        <tissue evidence="6">Venom gland</tissue>
    </source>
</reference>
<feature type="signal peptide" evidence="4">
    <location>
        <begin position="1"/>
        <end position="21"/>
    </location>
</feature>
<sequence>MKSVLVIALIFVLLEIEGMQALDGYLVSKHNCRYECSKLGVNEDCNEWCKEKAGAFYGYCYSFVCYCEGMTKGYAILYNKGQSRRGCSYNDDK</sequence>
<keyword evidence="4" id="KW-0732">Signal</keyword>
<evidence type="ECO:0000313" key="6">
    <source>
        <dbReference type="EMBL" id="MBW20223.1"/>
    </source>
</evidence>
<dbReference type="InterPro" id="IPR036574">
    <property type="entry name" value="Scorpion_toxin-like_sf"/>
</dbReference>
<dbReference type="SUPFAM" id="SSF57095">
    <property type="entry name" value="Scorpion toxin-like"/>
    <property type="match status" value="1"/>
</dbReference>
<feature type="domain" description="LCN-type CS-alpha/beta" evidence="5">
    <location>
        <begin position="22"/>
        <end position="88"/>
    </location>
</feature>
<dbReference type="EMBL" id="GFWZ01000233">
    <property type="protein sequence ID" value="MBW20223.1"/>
    <property type="molecule type" value="Transcribed_RNA"/>
</dbReference>
<dbReference type="PROSITE" id="PS51863">
    <property type="entry name" value="LCN_CSAB"/>
    <property type="match status" value="1"/>
</dbReference>
<dbReference type="GO" id="GO:0090729">
    <property type="term" value="F:toxin activity"/>
    <property type="evidence" value="ECO:0007669"/>
    <property type="project" value="UniProtKB-KW"/>
</dbReference>
<organism evidence="6">
    <name type="scientific">Centruroides hentzi</name>
    <dbReference type="NCBI Taxonomy" id="88313"/>
    <lineage>
        <taxon>Eukaryota</taxon>
        <taxon>Metazoa</taxon>
        <taxon>Ecdysozoa</taxon>
        <taxon>Arthropoda</taxon>
        <taxon>Chelicerata</taxon>
        <taxon>Arachnida</taxon>
        <taxon>Scorpiones</taxon>
        <taxon>Buthida</taxon>
        <taxon>Buthoidea</taxon>
        <taxon>Buthidae</taxon>
        <taxon>Centruroides</taxon>
    </lineage>
</organism>
<evidence type="ECO:0000256" key="2">
    <source>
        <dbReference type="ARBA" id="ARBA00022525"/>
    </source>
</evidence>
<name>A0A2I9LPB8_9SCOR</name>
<feature type="chain" id="PRO_5014394872" evidence="4">
    <location>
        <begin position="22"/>
        <end position="93"/>
    </location>
</feature>
<dbReference type="GO" id="GO:0019871">
    <property type="term" value="F:sodium channel inhibitor activity"/>
    <property type="evidence" value="ECO:0007669"/>
    <property type="project" value="InterPro"/>
</dbReference>
<evidence type="ECO:0000256" key="3">
    <source>
        <dbReference type="ARBA" id="ARBA00022656"/>
    </source>
</evidence>
<proteinExistence type="predicted"/>
<dbReference type="InterPro" id="IPR044062">
    <property type="entry name" value="LCN-type_CS_alpha_beta_dom"/>
</dbReference>
<evidence type="ECO:0000256" key="1">
    <source>
        <dbReference type="ARBA" id="ARBA00004613"/>
    </source>
</evidence>
<evidence type="ECO:0000256" key="4">
    <source>
        <dbReference type="SAM" id="SignalP"/>
    </source>
</evidence>
<dbReference type="Gene3D" id="3.30.30.10">
    <property type="entry name" value="Knottin, scorpion toxin-like"/>
    <property type="match status" value="1"/>
</dbReference>
<dbReference type="CDD" id="cd23106">
    <property type="entry name" value="neurotoxins_LC_scorpion"/>
    <property type="match status" value="1"/>
</dbReference>
<comment type="subcellular location">
    <subcellularLocation>
        <location evidence="1">Secreted</location>
    </subcellularLocation>
</comment>
<dbReference type="AlphaFoldDB" id="A0A2I9LPB8"/>
<protein>
    <submittedName>
        <fullName evidence="6">NaTx</fullName>
    </submittedName>
</protein>
<keyword evidence="3" id="KW-0800">Toxin</keyword>
<dbReference type="Pfam" id="PF00537">
    <property type="entry name" value="Toxin_3"/>
    <property type="match status" value="1"/>
</dbReference>
<dbReference type="InterPro" id="IPR002061">
    <property type="entry name" value="Scorpion_toxinL/defensin"/>
</dbReference>
<accession>A0A2I9LPB8</accession>
<dbReference type="GO" id="GO:0005576">
    <property type="term" value="C:extracellular region"/>
    <property type="evidence" value="ECO:0007669"/>
    <property type="project" value="UniProtKB-SubCell"/>
</dbReference>
<keyword evidence="2" id="KW-0964">Secreted</keyword>